<dbReference type="InterPro" id="IPR026444">
    <property type="entry name" value="Secre_tail"/>
</dbReference>
<dbReference type="RefSeq" id="WP_216714731.1">
    <property type="nucleotide sequence ID" value="NZ_JACVEL010000014.1"/>
</dbReference>
<sequence length="632" mass="71118">MKKIYQTTLFLFPFIIYSQTHTFDWVRSLGSDVTESDGIYNVCTDKDNNIFTVGDFSGTVDFDPGVGITELTVEESHLFIQKLSPEGEFQWVKAIKYDHTLSFFRPQITSDANGNVYITSTFIGTIDADPGDGEYLLTSFPADLHDNFVLKLDADGNFVWVKTLDNVDLQNGLELNRMIVGSNQKIYIAGNFRGTVDFDPDSGVEERSAMGGYENVYIMQWTVDGALEWVRTLESTGLGDVNDITMDVHQDLILTGQFFYDVTDFDPGSGEVLKAPLDEFSTYLLKLTNNGDFIWVKFIEKQLNAVKVATDSKGAVVLTGTYGSTIYFDLGEEVYELSSEQYAAIFLLKLSSEGSFEWVIDYKGTLGYLFQLPVTDDYNNIYLASPFNGFIEVGPQDDKERIYSTGWTDIIVYCISETGQFRWVKTYETLKYDTPRAIIVDNNQNVILVGDYSIGLQNEDNHPIHFGDSPDEGWAQSTLGGNIFILKLGSCITTGIDVQSVGGPYQWIDGETYYEDNHTATHTLINAMGCDSVVTLNLNILNLGIDQQYMDNDLLVFPNPTTDKLTIRSVTPIEAIKLMDVNGKELPVTYLEYAKEEILLYLGEIPVGMYFLQVNFSSNDYRYLKITRTHSE</sequence>
<keyword evidence="1" id="KW-0732">Signal</keyword>
<dbReference type="PANTHER" id="PTHR35580:SF1">
    <property type="entry name" value="PHYTASE-LIKE DOMAIN-CONTAINING PROTEIN"/>
    <property type="match status" value="1"/>
</dbReference>
<dbReference type="SUPFAM" id="SSF101898">
    <property type="entry name" value="NHL repeat"/>
    <property type="match status" value="1"/>
</dbReference>
<keyword evidence="4" id="KW-1185">Reference proteome</keyword>
<feature type="domain" description="Secretion system C-terminal sorting" evidence="2">
    <location>
        <begin position="556"/>
        <end position="620"/>
    </location>
</feature>
<evidence type="ECO:0000256" key="1">
    <source>
        <dbReference type="ARBA" id="ARBA00022729"/>
    </source>
</evidence>
<comment type="caution">
    <text evidence="3">The sequence shown here is derived from an EMBL/GenBank/DDBJ whole genome shotgun (WGS) entry which is preliminary data.</text>
</comment>
<evidence type="ECO:0000313" key="4">
    <source>
        <dbReference type="Proteomes" id="UP000652681"/>
    </source>
</evidence>
<proteinExistence type="predicted"/>
<dbReference type="NCBIfam" id="TIGR04183">
    <property type="entry name" value="Por_Secre_tail"/>
    <property type="match status" value="1"/>
</dbReference>
<gene>
    <name evidence="3" type="ORF">H9Y05_14760</name>
</gene>
<dbReference type="Pfam" id="PF18962">
    <property type="entry name" value="Por_Secre_tail"/>
    <property type="match status" value="1"/>
</dbReference>
<accession>A0A8J6U150</accession>
<evidence type="ECO:0000313" key="3">
    <source>
        <dbReference type="EMBL" id="MBC9813733.1"/>
    </source>
</evidence>
<dbReference type="Proteomes" id="UP000652681">
    <property type="component" value="Unassembled WGS sequence"/>
</dbReference>
<dbReference type="EMBL" id="JACVEL010000014">
    <property type="protein sequence ID" value="MBC9813733.1"/>
    <property type="molecule type" value="Genomic_DNA"/>
</dbReference>
<dbReference type="InterPro" id="IPR052918">
    <property type="entry name" value="Motility_Chemotaxis_Reg"/>
</dbReference>
<protein>
    <submittedName>
        <fullName evidence="3">T9SS type A sorting domain-containing protein</fullName>
    </submittedName>
</protein>
<reference evidence="3" key="1">
    <citation type="submission" date="2020-09" db="EMBL/GenBank/DDBJ databases">
        <title>Taishania pollutisoli gen. nov., sp. nov., Isolated from Tetrabromobisphenol A-Contaminated Soil.</title>
        <authorList>
            <person name="Chen Q."/>
        </authorList>
    </citation>
    <scope>NUCLEOTIDE SEQUENCE</scope>
    <source>
        <strain evidence="3">CZZ-1</strain>
    </source>
</reference>
<evidence type="ECO:0000259" key="2">
    <source>
        <dbReference type="Pfam" id="PF18962"/>
    </source>
</evidence>
<dbReference type="AlphaFoldDB" id="A0A8J6U150"/>
<dbReference type="PANTHER" id="PTHR35580">
    <property type="entry name" value="CELL SURFACE GLYCOPROTEIN (S-LAYER PROTEIN)-LIKE PROTEIN"/>
    <property type="match status" value="1"/>
</dbReference>
<name>A0A8J6U150_9FLAO</name>
<organism evidence="3 4">
    <name type="scientific">Taishania pollutisoli</name>
    <dbReference type="NCBI Taxonomy" id="2766479"/>
    <lineage>
        <taxon>Bacteria</taxon>
        <taxon>Pseudomonadati</taxon>
        <taxon>Bacteroidota</taxon>
        <taxon>Flavobacteriia</taxon>
        <taxon>Flavobacteriales</taxon>
        <taxon>Crocinitomicaceae</taxon>
        <taxon>Taishania</taxon>
    </lineage>
</organism>